<comment type="caution">
    <text evidence="4">The sequence shown here is derived from an EMBL/GenBank/DDBJ whole genome shotgun (WGS) entry which is preliminary data.</text>
</comment>
<accession>A0A4R7RHX5</accession>
<sequence>MCTYISGVPPVSANSRLPSDERRGRILDAALKVFAERGFHGATTRELARAAGVSEALMFRHFPTKEDLYLALQSHCCQAKAGEKAEMLGRLDDSTASLVMLVHYMMAKMLRPVHAVPEEEQALHRLLANSLIEDGKFARGFMERVGREFVVKLEACLAAAVRAGDAVVSPVKAGVGGWFVQHFAAMLMLNEMPGEPVVVLDAERASQVEQAVWFALLGLGLKPESIQALYHPQAYALLMS</sequence>
<dbReference type="Gene3D" id="1.10.357.10">
    <property type="entry name" value="Tetracycline Repressor, domain 2"/>
    <property type="match status" value="1"/>
</dbReference>
<organism evidence="4 5">
    <name type="scientific">Prosthecobacter fusiformis</name>
    <dbReference type="NCBI Taxonomy" id="48464"/>
    <lineage>
        <taxon>Bacteria</taxon>
        <taxon>Pseudomonadati</taxon>
        <taxon>Verrucomicrobiota</taxon>
        <taxon>Verrucomicrobiia</taxon>
        <taxon>Verrucomicrobiales</taxon>
        <taxon>Verrucomicrobiaceae</taxon>
        <taxon>Prosthecobacter</taxon>
    </lineage>
</organism>
<evidence type="ECO:0000256" key="1">
    <source>
        <dbReference type="ARBA" id="ARBA00023125"/>
    </source>
</evidence>
<dbReference type="PANTHER" id="PTHR30055">
    <property type="entry name" value="HTH-TYPE TRANSCRIPTIONAL REGULATOR RUTR"/>
    <property type="match status" value="1"/>
</dbReference>
<evidence type="ECO:0000256" key="2">
    <source>
        <dbReference type="PROSITE-ProRule" id="PRU00335"/>
    </source>
</evidence>
<dbReference type="InterPro" id="IPR023772">
    <property type="entry name" value="DNA-bd_HTH_TetR-type_CS"/>
</dbReference>
<dbReference type="EMBL" id="SOCA01000022">
    <property type="protein sequence ID" value="TDU62462.1"/>
    <property type="molecule type" value="Genomic_DNA"/>
</dbReference>
<keyword evidence="5" id="KW-1185">Reference proteome</keyword>
<dbReference type="SUPFAM" id="SSF46689">
    <property type="entry name" value="Homeodomain-like"/>
    <property type="match status" value="1"/>
</dbReference>
<reference evidence="4 5" key="1">
    <citation type="submission" date="2019-03" db="EMBL/GenBank/DDBJ databases">
        <title>Genomic Encyclopedia of Archaeal and Bacterial Type Strains, Phase II (KMG-II): from individual species to whole genera.</title>
        <authorList>
            <person name="Goeker M."/>
        </authorList>
    </citation>
    <scope>NUCLEOTIDE SEQUENCE [LARGE SCALE GENOMIC DNA]</scope>
    <source>
        <strain evidence="4 5">ATCC 25309</strain>
    </source>
</reference>
<dbReference type="Pfam" id="PF00440">
    <property type="entry name" value="TetR_N"/>
    <property type="match status" value="1"/>
</dbReference>
<dbReference type="PROSITE" id="PS01081">
    <property type="entry name" value="HTH_TETR_1"/>
    <property type="match status" value="1"/>
</dbReference>
<dbReference type="InterPro" id="IPR050109">
    <property type="entry name" value="HTH-type_TetR-like_transc_reg"/>
</dbReference>
<dbReference type="OrthoDB" id="9780824at2"/>
<dbReference type="PRINTS" id="PR00455">
    <property type="entry name" value="HTHTETR"/>
</dbReference>
<dbReference type="Proteomes" id="UP000295662">
    <property type="component" value="Unassembled WGS sequence"/>
</dbReference>
<keyword evidence="1 2" id="KW-0238">DNA-binding</keyword>
<evidence type="ECO:0000259" key="3">
    <source>
        <dbReference type="PROSITE" id="PS50977"/>
    </source>
</evidence>
<dbReference type="GO" id="GO:0000976">
    <property type="term" value="F:transcription cis-regulatory region binding"/>
    <property type="evidence" value="ECO:0007669"/>
    <property type="project" value="TreeGrafter"/>
</dbReference>
<protein>
    <submittedName>
        <fullName evidence="4">TetR family transcriptional regulator</fullName>
    </submittedName>
</protein>
<proteinExistence type="predicted"/>
<feature type="DNA-binding region" description="H-T-H motif" evidence="2">
    <location>
        <begin position="43"/>
        <end position="62"/>
    </location>
</feature>
<dbReference type="InterPro" id="IPR001647">
    <property type="entry name" value="HTH_TetR"/>
</dbReference>
<name>A0A4R7RHX5_9BACT</name>
<feature type="domain" description="HTH tetR-type" evidence="3">
    <location>
        <begin position="20"/>
        <end position="80"/>
    </location>
</feature>
<dbReference type="PROSITE" id="PS50977">
    <property type="entry name" value="HTH_TETR_2"/>
    <property type="match status" value="1"/>
</dbReference>
<dbReference type="PANTHER" id="PTHR30055:SF146">
    <property type="entry name" value="HTH-TYPE TRANSCRIPTIONAL DUAL REGULATOR CECR"/>
    <property type="match status" value="1"/>
</dbReference>
<dbReference type="InterPro" id="IPR009057">
    <property type="entry name" value="Homeodomain-like_sf"/>
</dbReference>
<evidence type="ECO:0000313" key="4">
    <source>
        <dbReference type="EMBL" id="TDU62462.1"/>
    </source>
</evidence>
<dbReference type="AlphaFoldDB" id="A0A4R7RHX5"/>
<gene>
    <name evidence="4" type="ORF">EI77_04730</name>
</gene>
<dbReference type="GO" id="GO:0003700">
    <property type="term" value="F:DNA-binding transcription factor activity"/>
    <property type="evidence" value="ECO:0007669"/>
    <property type="project" value="TreeGrafter"/>
</dbReference>
<evidence type="ECO:0000313" key="5">
    <source>
        <dbReference type="Proteomes" id="UP000295662"/>
    </source>
</evidence>